<evidence type="ECO:0000256" key="2">
    <source>
        <dbReference type="ARBA" id="ARBA00022448"/>
    </source>
</evidence>
<dbReference type="PANTHER" id="PTHR45663:SF11">
    <property type="entry name" value="GEO12009P1"/>
    <property type="match status" value="1"/>
</dbReference>
<dbReference type="GO" id="GO:0005737">
    <property type="term" value="C:cytoplasm"/>
    <property type="evidence" value="ECO:0007669"/>
    <property type="project" value="TreeGrafter"/>
</dbReference>
<evidence type="ECO:0000313" key="8">
    <source>
        <dbReference type="Proteomes" id="UP000030321"/>
    </source>
</evidence>
<dbReference type="PROSITE" id="PS00194">
    <property type="entry name" value="THIOREDOXIN_1"/>
    <property type="match status" value="1"/>
</dbReference>
<comment type="similarity">
    <text evidence="1">Belongs to the thioredoxin family.</text>
</comment>
<dbReference type="Pfam" id="PF14561">
    <property type="entry name" value="TPR_20"/>
    <property type="match status" value="1"/>
</dbReference>
<dbReference type="InterPro" id="IPR013766">
    <property type="entry name" value="Thioredoxin_domain"/>
</dbReference>
<dbReference type="InterPro" id="IPR017937">
    <property type="entry name" value="Thioredoxin_CS"/>
</dbReference>
<evidence type="ECO:0000256" key="3">
    <source>
        <dbReference type="ARBA" id="ARBA00022982"/>
    </source>
</evidence>
<name>A0A0A1VWJ1_MICAE</name>
<gene>
    <name evidence="7" type="ORF">N44_02494</name>
</gene>
<dbReference type="PROSITE" id="PS51352">
    <property type="entry name" value="THIOREDOXIN_2"/>
    <property type="match status" value="1"/>
</dbReference>
<keyword evidence="2" id="KW-0813">Transport</keyword>
<dbReference type="Gene3D" id="3.40.30.10">
    <property type="entry name" value="Glutaredoxin"/>
    <property type="match status" value="1"/>
</dbReference>
<dbReference type="InterPro" id="IPR036249">
    <property type="entry name" value="Thioredoxin-like_sf"/>
</dbReference>
<proteinExistence type="inferred from homology"/>
<organism evidence="7 8">
    <name type="scientific">Microcystis aeruginosa NIES-44</name>
    <dbReference type="NCBI Taxonomy" id="449439"/>
    <lineage>
        <taxon>Bacteria</taxon>
        <taxon>Bacillati</taxon>
        <taxon>Cyanobacteriota</taxon>
        <taxon>Cyanophyceae</taxon>
        <taxon>Oscillatoriophycideae</taxon>
        <taxon>Chroococcales</taxon>
        <taxon>Microcystaceae</taxon>
        <taxon>Microcystis</taxon>
    </lineage>
</organism>
<keyword evidence="4" id="KW-1015">Disulfide bond</keyword>
<dbReference type="EMBL" id="BBPA01000051">
    <property type="protein sequence ID" value="GAL93914.1"/>
    <property type="molecule type" value="Genomic_DNA"/>
</dbReference>
<dbReference type="InterPro" id="IPR011990">
    <property type="entry name" value="TPR-like_helical_dom_sf"/>
</dbReference>
<dbReference type="SUPFAM" id="SSF52833">
    <property type="entry name" value="Thioredoxin-like"/>
    <property type="match status" value="1"/>
</dbReference>
<dbReference type="RefSeq" id="WP_045359844.1">
    <property type="nucleotide sequence ID" value="NZ_BBPA01000051.1"/>
</dbReference>
<dbReference type="CDD" id="cd02947">
    <property type="entry name" value="TRX_family"/>
    <property type="match status" value="1"/>
</dbReference>
<keyword evidence="5" id="KW-0676">Redox-active center</keyword>
<evidence type="ECO:0000313" key="7">
    <source>
        <dbReference type="EMBL" id="GAL93914.1"/>
    </source>
</evidence>
<dbReference type="GO" id="GO:0015035">
    <property type="term" value="F:protein-disulfide reductase activity"/>
    <property type="evidence" value="ECO:0007669"/>
    <property type="project" value="TreeGrafter"/>
</dbReference>
<comment type="caution">
    <text evidence="7">The sequence shown here is derived from an EMBL/GenBank/DDBJ whole genome shotgun (WGS) entry which is preliminary data.</text>
</comment>
<dbReference type="GO" id="GO:0006950">
    <property type="term" value="P:response to stress"/>
    <property type="evidence" value="ECO:0007669"/>
    <property type="project" value="UniProtKB-ARBA"/>
</dbReference>
<evidence type="ECO:0000256" key="5">
    <source>
        <dbReference type="ARBA" id="ARBA00023284"/>
    </source>
</evidence>
<dbReference type="AlphaFoldDB" id="A0A0A1VWJ1"/>
<sequence>MGYSIDVDGTNFDSEVIEKSYLNTVILDFYALWCGPCKLVKPMLEKLASEYNFILAKIDIDKSPELAEQYDVEGVPDVRIVSKGEVLPCFVGALPEEQIRDLFYRLDLQSELATGLAEIQEAIALDDLPAAKQLFDRLFPKYPDEPQLVIMAVKFLMRLEKWSDAYRLISAIKEENPPIKGWKTLLEFQQLKPENNPLDPIFFTGINSALKEDYAAALDKLISVVGESRKYRQDGARKAMLAIFQILGVSHPLTQEYQAKLTFLLY</sequence>
<feature type="domain" description="Thioredoxin" evidence="6">
    <location>
        <begin position="1"/>
        <end position="108"/>
    </location>
</feature>
<evidence type="ECO:0000256" key="4">
    <source>
        <dbReference type="ARBA" id="ARBA00023157"/>
    </source>
</evidence>
<dbReference type="Proteomes" id="UP000030321">
    <property type="component" value="Unassembled WGS sequence"/>
</dbReference>
<protein>
    <submittedName>
        <fullName evidence="7">Thioredoxin domain-containing protein EC-YbbN</fullName>
    </submittedName>
</protein>
<reference evidence="8" key="1">
    <citation type="journal article" date="2015" name="Genome">
        <title>Whole Genome Sequence of the Non-Microcystin-Producing Microcystis aeruginosa Strain NIES-44.</title>
        <authorList>
            <person name="Okano K."/>
            <person name="Miyata N."/>
            <person name="Ozaki Y."/>
        </authorList>
    </citation>
    <scope>NUCLEOTIDE SEQUENCE [LARGE SCALE GENOMIC DNA]</scope>
    <source>
        <strain evidence="8">NIES-44</strain>
    </source>
</reference>
<evidence type="ECO:0000256" key="1">
    <source>
        <dbReference type="ARBA" id="ARBA00008987"/>
    </source>
</evidence>
<accession>A0A0A1VWJ1</accession>
<keyword evidence="3" id="KW-0249">Electron transport</keyword>
<dbReference type="Gene3D" id="1.25.40.10">
    <property type="entry name" value="Tetratricopeptide repeat domain"/>
    <property type="match status" value="1"/>
</dbReference>
<evidence type="ECO:0000259" key="6">
    <source>
        <dbReference type="PROSITE" id="PS51352"/>
    </source>
</evidence>
<dbReference type="PANTHER" id="PTHR45663">
    <property type="entry name" value="GEO12009P1"/>
    <property type="match status" value="1"/>
</dbReference>
<dbReference type="Pfam" id="PF00085">
    <property type="entry name" value="Thioredoxin"/>
    <property type="match status" value="1"/>
</dbReference>